<dbReference type="Gene3D" id="1.10.640.10">
    <property type="entry name" value="Haem peroxidase domain superfamily, animal type"/>
    <property type="match status" value="1"/>
</dbReference>
<comment type="cofactor">
    <cofactor evidence="1">
        <name>Ca(2+)</name>
        <dbReference type="ChEBI" id="CHEBI:29108"/>
    </cofactor>
</comment>
<dbReference type="EMBL" id="CP024985">
    <property type="protein sequence ID" value="ATZ23258.1"/>
    <property type="molecule type" value="Genomic_DNA"/>
</dbReference>
<keyword evidence="5" id="KW-0479">Metal-binding</keyword>
<dbReference type="InterPro" id="IPR019791">
    <property type="entry name" value="Haem_peroxidase_animal"/>
</dbReference>
<evidence type="ECO:0000256" key="14">
    <source>
        <dbReference type="SAM" id="MobiDB-lite"/>
    </source>
</evidence>
<keyword evidence="13" id="KW-0275">Fatty acid biosynthesis</keyword>
<dbReference type="KEGG" id="slx:SLAV_06765"/>
<evidence type="ECO:0000256" key="2">
    <source>
        <dbReference type="ARBA" id="ARBA00022516"/>
    </source>
</evidence>
<evidence type="ECO:0000256" key="9">
    <source>
        <dbReference type="ARBA" id="ARBA00022964"/>
    </source>
</evidence>
<dbReference type="GO" id="GO:0020037">
    <property type="term" value="F:heme binding"/>
    <property type="evidence" value="ECO:0007669"/>
    <property type="project" value="InterPro"/>
</dbReference>
<gene>
    <name evidence="15" type="ORF">SLAV_06765</name>
</gene>
<evidence type="ECO:0000313" key="15">
    <source>
        <dbReference type="EMBL" id="ATZ23258.1"/>
    </source>
</evidence>
<evidence type="ECO:0000256" key="11">
    <source>
        <dbReference type="ARBA" id="ARBA00023004"/>
    </source>
</evidence>
<dbReference type="GO" id="GO:0031408">
    <property type="term" value="P:oxylipin biosynthetic process"/>
    <property type="evidence" value="ECO:0007669"/>
    <property type="project" value="UniProtKB-KW"/>
</dbReference>
<keyword evidence="7" id="KW-0611">Plant defense</keyword>
<feature type="region of interest" description="Disordered" evidence="14">
    <location>
        <begin position="95"/>
        <end position="122"/>
    </location>
</feature>
<keyword evidence="11" id="KW-0408">Iron</keyword>
<keyword evidence="8" id="KW-0276">Fatty acid metabolism</keyword>
<keyword evidence="6" id="KW-0925">Oxylipin biosynthesis</keyword>
<dbReference type="GO" id="GO:0006979">
    <property type="term" value="P:response to oxidative stress"/>
    <property type="evidence" value="ECO:0007669"/>
    <property type="project" value="InterPro"/>
</dbReference>
<dbReference type="CDD" id="cd09818">
    <property type="entry name" value="PIOX_like"/>
    <property type="match status" value="1"/>
</dbReference>
<evidence type="ECO:0000256" key="4">
    <source>
        <dbReference type="ARBA" id="ARBA00022617"/>
    </source>
</evidence>
<organism evidence="15 16">
    <name type="scientific">Streptomyces lavendulae subsp. lavendulae</name>
    <dbReference type="NCBI Taxonomy" id="58340"/>
    <lineage>
        <taxon>Bacteria</taxon>
        <taxon>Bacillati</taxon>
        <taxon>Actinomycetota</taxon>
        <taxon>Actinomycetes</taxon>
        <taxon>Kitasatosporales</taxon>
        <taxon>Streptomycetaceae</taxon>
        <taxon>Streptomyces</taxon>
    </lineage>
</organism>
<dbReference type="InterPro" id="IPR034815">
    <property type="entry name" value="A_dioxygenase"/>
</dbReference>
<name>A0A2K8P9V9_STRLA</name>
<dbReference type="InterPro" id="IPR010255">
    <property type="entry name" value="Haem_peroxidase_sf"/>
</dbReference>
<accession>A0A2K8P9V9</accession>
<keyword evidence="10" id="KW-0560">Oxidoreductase</keyword>
<dbReference type="GeneID" id="49382464"/>
<dbReference type="Pfam" id="PF03098">
    <property type="entry name" value="An_peroxidase"/>
    <property type="match status" value="1"/>
</dbReference>
<dbReference type="PANTHER" id="PTHR11903:SF11">
    <property type="entry name" value="ALPHA-DIOXYGENASE 1"/>
    <property type="match status" value="1"/>
</dbReference>
<dbReference type="InterPro" id="IPR050783">
    <property type="entry name" value="Oxylipin_biosynth_metab"/>
</dbReference>
<dbReference type="InterPro" id="IPR037120">
    <property type="entry name" value="Haem_peroxidase_sf_animal"/>
</dbReference>
<dbReference type="GO" id="GO:0046872">
    <property type="term" value="F:metal ion binding"/>
    <property type="evidence" value="ECO:0007669"/>
    <property type="project" value="UniProtKB-KW"/>
</dbReference>
<feature type="region of interest" description="Disordered" evidence="14">
    <location>
        <begin position="222"/>
        <end position="242"/>
    </location>
</feature>
<evidence type="ECO:0000256" key="13">
    <source>
        <dbReference type="ARBA" id="ARBA00023160"/>
    </source>
</evidence>
<evidence type="ECO:0000256" key="7">
    <source>
        <dbReference type="ARBA" id="ARBA00022821"/>
    </source>
</evidence>
<keyword evidence="16" id="KW-1185">Reference proteome</keyword>
<dbReference type="PROSITE" id="PS50292">
    <property type="entry name" value="PEROXIDASE_3"/>
    <property type="match status" value="1"/>
</dbReference>
<evidence type="ECO:0000256" key="6">
    <source>
        <dbReference type="ARBA" id="ARBA00022767"/>
    </source>
</evidence>
<evidence type="ECO:0000256" key="10">
    <source>
        <dbReference type="ARBA" id="ARBA00023002"/>
    </source>
</evidence>
<dbReference type="Proteomes" id="UP000231791">
    <property type="component" value="Chromosome"/>
</dbReference>
<keyword evidence="4" id="KW-0349">Heme</keyword>
<feature type="compositionally biased region" description="Pro residues" evidence="14">
    <location>
        <begin position="31"/>
        <end position="49"/>
    </location>
</feature>
<keyword evidence="9" id="KW-0223">Dioxygenase</keyword>
<dbReference type="AlphaFoldDB" id="A0A2K8P9V9"/>
<sequence>MTETTPRPAEQSAPPPPPRAQERDGSTDGGPPLPGRPRRTPPPPEPYGPPGVLERLESAAFSLINRSYEWHELPAPIGLLNLAVLREDLRRHNLHDTFGAGGERDRRPTEQPAPYRSYDGSGYDPYDVDMGRVGTRLDRNAPLHMAFPDGEDLMAPSPREVSRQLLARRGFVPAPTLNLLAAAWIQFQNHGWANHGDNEEAEPFTVPLAADDDWAEQGGGCPMRVNRTRPDPVSHTTPSAPPTYENTVTHWWDGSQIYGSDEARCRSLRTGEHGHLILDDGRLPADPRPGMGCLDATGMNSDYWAGLSLLHTLFAKEHNSICDLVRSHHPTWDDERLFHTARLVNTALMAKIHTVEWTPGILDTPVLRHSMNANWHGLLPRWVTRRFGRIGGEALSGILGSRTDHHSAPFSMTEEFVSAYRLHPLIPDEITVRDHRRGEKRDVIGFDDMQGATTRTSVDAYGTSDLLYTFGVTHPGALVLHNHPDALRNLKRLSGEHVDLGTVDILRDRERGIPRYNAYRQMLRKRPVTSFEELTGGHPGDTPLLRELYDGRLDRVDTLVGNLAEPRPAGFGFSDTLFRIFILMASRRLKSDRFFTTDYRPEVYTAEGLRWIDRNSMVTVLLRHHPELAPALAGVSNAFAPWKERS</sequence>
<dbReference type="GO" id="GO:0016702">
    <property type="term" value="F:oxidoreductase activity, acting on single donors with incorporation of molecular oxygen, incorporation of two atoms of oxygen"/>
    <property type="evidence" value="ECO:0007669"/>
    <property type="project" value="TreeGrafter"/>
</dbReference>
<dbReference type="GO" id="GO:0006952">
    <property type="term" value="P:defense response"/>
    <property type="evidence" value="ECO:0007669"/>
    <property type="project" value="UniProtKB-KW"/>
</dbReference>
<evidence type="ECO:0000256" key="3">
    <source>
        <dbReference type="ARBA" id="ARBA00022559"/>
    </source>
</evidence>
<evidence type="ECO:0000256" key="5">
    <source>
        <dbReference type="ARBA" id="ARBA00022723"/>
    </source>
</evidence>
<protein>
    <submittedName>
        <fullName evidence="15">Heme peroxidase</fullName>
    </submittedName>
</protein>
<keyword evidence="12" id="KW-0443">Lipid metabolism</keyword>
<keyword evidence="2" id="KW-0444">Lipid biosynthesis</keyword>
<evidence type="ECO:0000313" key="16">
    <source>
        <dbReference type="Proteomes" id="UP000231791"/>
    </source>
</evidence>
<dbReference type="GO" id="GO:0004601">
    <property type="term" value="F:peroxidase activity"/>
    <property type="evidence" value="ECO:0007669"/>
    <property type="project" value="UniProtKB-KW"/>
</dbReference>
<feature type="region of interest" description="Disordered" evidence="14">
    <location>
        <begin position="1"/>
        <end position="52"/>
    </location>
</feature>
<evidence type="ECO:0000256" key="8">
    <source>
        <dbReference type="ARBA" id="ARBA00022832"/>
    </source>
</evidence>
<dbReference type="SUPFAM" id="SSF48113">
    <property type="entry name" value="Heme-dependent peroxidases"/>
    <property type="match status" value="1"/>
</dbReference>
<proteinExistence type="predicted"/>
<evidence type="ECO:0000256" key="12">
    <source>
        <dbReference type="ARBA" id="ARBA00023098"/>
    </source>
</evidence>
<dbReference type="PANTHER" id="PTHR11903">
    <property type="entry name" value="PROSTAGLANDIN G/H SYNTHASE"/>
    <property type="match status" value="1"/>
</dbReference>
<evidence type="ECO:0000256" key="1">
    <source>
        <dbReference type="ARBA" id="ARBA00001913"/>
    </source>
</evidence>
<reference evidence="15 16" key="1">
    <citation type="submission" date="2017-11" db="EMBL/GenBank/DDBJ databases">
        <title>Complete genome sequence of Streptomyces lavendulae subsp. lavendulae CCM 3239 (formerly 'Streptomyces aureofaciens CCM 3239'), the producer of the angucycline-type antibiotic auricin.</title>
        <authorList>
            <person name="Busche T."/>
            <person name="Novakova R."/>
            <person name="Al'Dilaimi A."/>
            <person name="Homerova D."/>
            <person name="Feckova L."/>
            <person name="Rezuchova B."/>
            <person name="Mingyar E."/>
            <person name="Csolleiova D."/>
            <person name="Bekeova C."/>
            <person name="Winkler A."/>
            <person name="Sevcikova B."/>
            <person name="Kalinowski J."/>
            <person name="Kormanec J."/>
            <person name="Ruckert C."/>
        </authorList>
    </citation>
    <scope>NUCLEOTIDE SEQUENCE [LARGE SCALE GENOMIC DNA]</scope>
    <source>
        <strain evidence="15 16">CCM 3239</strain>
    </source>
</reference>
<dbReference type="RefSeq" id="WP_199922103.1">
    <property type="nucleotide sequence ID" value="NZ_CP024985.1"/>
</dbReference>
<feature type="compositionally biased region" description="Low complexity" evidence="14">
    <location>
        <begin position="1"/>
        <end position="12"/>
    </location>
</feature>
<dbReference type="GO" id="GO:0006633">
    <property type="term" value="P:fatty acid biosynthetic process"/>
    <property type="evidence" value="ECO:0007669"/>
    <property type="project" value="UniProtKB-KW"/>
</dbReference>
<keyword evidence="3 15" id="KW-0575">Peroxidase</keyword>